<evidence type="ECO:0000256" key="10">
    <source>
        <dbReference type="SAM" id="MobiDB-lite"/>
    </source>
</evidence>
<dbReference type="SUPFAM" id="SSF53448">
    <property type="entry name" value="Nucleotide-diphospho-sugar transferases"/>
    <property type="match status" value="1"/>
</dbReference>
<sequence length="580" mass="65503">MVSPRVKRIRIILLVVGVILVSTIIHTTASPNYKELLTFDSPFSLYSNRLTGQGKSQDDSGTQEDDNVLKPEDESHKNKFGEAAFGGDDAAHDLGGNGKLVKDSVSLLAKILAEAKPTSAPLVKYNNDEKAAELFHTNEDFHFSEEYLSHLLVVDDDTVKDLTKKHQLFVQKAFVDNKFPVFGDSKKTASGRGIVIVGGGDYNWLTLLNINQLRTTGCTLPVEVYIANADDYEKAFCDEILPELNAKCVLGHKEIPSGLRNSEAISGFQYKLYAFFASSFQEILFLDSDNVVVRDPTPMFDSKPYLKTGLVLWPDCWSRTTHPKYYSIAGIKVGDKPDRGQFKNEKDPRNWNYHDLPGTLPNPASETGMIILDKKRQVQTLLLALYYNFYGPDFYYPLLTQGGAGEGDKDTFPAAAHALAQPYYQVKAPFSFIGYHDSEGFHSKALGHYDPGQDYSKFLSKDKKEKEKELDLMFMHLSYPKLFPYTLDLELKAENGDQRRLYLSSTEKSGYDFELQMWNIFTQLLCEDYKLDKKTSSLELSERMRSKARKLKVAQKSDAKQACSSLHLPHLKHLRANPEK</sequence>
<evidence type="ECO:0000256" key="1">
    <source>
        <dbReference type="ARBA" id="ARBA00004323"/>
    </source>
</evidence>
<evidence type="ECO:0000256" key="8">
    <source>
        <dbReference type="ARBA" id="ARBA00023034"/>
    </source>
</evidence>
<dbReference type="EMBL" id="HG793126">
    <property type="protein sequence ID" value="CDK25718.1"/>
    <property type="molecule type" value="Genomic_DNA"/>
</dbReference>
<evidence type="ECO:0000313" key="11">
    <source>
        <dbReference type="EMBL" id="CDK25718.1"/>
    </source>
</evidence>
<name>W6MII5_9ASCO</name>
<keyword evidence="5" id="KW-0812">Transmembrane</keyword>
<evidence type="ECO:0000256" key="4">
    <source>
        <dbReference type="ARBA" id="ARBA00022679"/>
    </source>
</evidence>
<evidence type="ECO:0000256" key="6">
    <source>
        <dbReference type="ARBA" id="ARBA00022968"/>
    </source>
</evidence>
<reference evidence="11" key="2">
    <citation type="submission" date="2014-02" db="EMBL/GenBank/DDBJ databases">
        <title>Complete DNA sequence of /Kuraishia capsulata/ illustrates novel genomic features among budding yeasts (/Saccharomycotina/).</title>
        <authorList>
            <person name="Morales L."/>
            <person name="Noel B."/>
            <person name="Porcel B."/>
            <person name="Marcet-Houben M."/>
            <person name="Hullo M-F."/>
            <person name="Sacerdot C."/>
            <person name="Tekaia F."/>
            <person name="Leh-Louis V."/>
            <person name="Despons L."/>
            <person name="Khanna V."/>
            <person name="Aury J-M."/>
            <person name="Barbe V."/>
            <person name="Couloux A."/>
            <person name="Labadie K."/>
            <person name="Pelletier E."/>
            <person name="Souciet J-L."/>
            <person name="Boekhout T."/>
            <person name="Gabaldon T."/>
            <person name="Wincker P."/>
            <person name="Dujon B."/>
        </authorList>
    </citation>
    <scope>NUCLEOTIDE SEQUENCE</scope>
    <source>
        <strain evidence="11">CBS 1993</strain>
    </source>
</reference>
<comment type="pathway">
    <text evidence="2">Protein modification; protein glycosylation.</text>
</comment>
<dbReference type="GO" id="GO:0046354">
    <property type="term" value="P:mannan biosynthetic process"/>
    <property type="evidence" value="ECO:0007669"/>
    <property type="project" value="UniProtKB-ARBA"/>
</dbReference>
<keyword evidence="12" id="KW-1185">Reference proteome</keyword>
<evidence type="ECO:0000256" key="7">
    <source>
        <dbReference type="ARBA" id="ARBA00022989"/>
    </source>
</evidence>
<dbReference type="InterPro" id="IPR029044">
    <property type="entry name" value="Nucleotide-diphossugar_trans"/>
</dbReference>
<dbReference type="GO" id="GO:0000139">
    <property type="term" value="C:Golgi membrane"/>
    <property type="evidence" value="ECO:0007669"/>
    <property type="project" value="UniProtKB-SubCell"/>
</dbReference>
<reference evidence="11" key="1">
    <citation type="submission" date="2013-12" db="EMBL/GenBank/DDBJ databases">
        <authorList>
            <person name="Genoscope - CEA"/>
        </authorList>
    </citation>
    <scope>NUCLEOTIDE SEQUENCE</scope>
    <source>
        <strain evidence="11">CBS 1993</strain>
    </source>
</reference>
<evidence type="ECO:0000256" key="2">
    <source>
        <dbReference type="ARBA" id="ARBA00004922"/>
    </source>
</evidence>
<evidence type="ECO:0000313" key="12">
    <source>
        <dbReference type="Proteomes" id="UP000019384"/>
    </source>
</evidence>
<protein>
    <recommendedName>
        <fullName evidence="13">Glycosyltransferase family 71 protein</fullName>
    </recommendedName>
</protein>
<dbReference type="GO" id="GO:0000026">
    <property type="term" value="F:alpha-1,2-mannosyltransferase activity"/>
    <property type="evidence" value="ECO:0007669"/>
    <property type="project" value="TreeGrafter"/>
</dbReference>
<evidence type="ECO:0008006" key="13">
    <source>
        <dbReference type="Google" id="ProtNLM"/>
    </source>
</evidence>
<keyword evidence="6" id="KW-0735">Signal-anchor</keyword>
<evidence type="ECO:0000256" key="5">
    <source>
        <dbReference type="ARBA" id="ARBA00022692"/>
    </source>
</evidence>
<comment type="subcellular location">
    <subcellularLocation>
        <location evidence="1">Golgi apparatus membrane</location>
        <topology evidence="1">Single-pass type II membrane protein</topology>
    </subcellularLocation>
</comment>
<dbReference type="GeneID" id="34519117"/>
<comment type="similarity">
    <text evidence="3">Belongs to the MNN1/MNT family.</text>
</comment>
<dbReference type="HOGENOM" id="CLU_013298_2_0_1"/>
<feature type="region of interest" description="Disordered" evidence="10">
    <location>
        <begin position="50"/>
        <end position="74"/>
    </location>
</feature>
<proteinExistence type="inferred from homology"/>
<dbReference type="PANTHER" id="PTHR31646">
    <property type="entry name" value="ALPHA-1,2-MANNOSYLTRANSFERASE MNN2"/>
    <property type="match status" value="1"/>
</dbReference>
<keyword evidence="4" id="KW-0808">Transferase</keyword>
<keyword evidence="8" id="KW-0333">Golgi apparatus</keyword>
<dbReference type="OrthoDB" id="430354at2759"/>
<gene>
    <name evidence="11" type="ORF">KUCA_T00001688001</name>
</gene>
<dbReference type="STRING" id="1382522.W6MII5"/>
<keyword evidence="9" id="KW-0472">Membrane</keyword>
<dbReference type="Proteomes" id="UP000019384">
    <property type="component" value="Unassembled WGS sequence"/>
</dbReference>
<organism evidence="11 12">
    <name type="scientific">Kuraishia capsulata CBS 1993</name>
    <dbReference type="NCBI Taxonomy" id="1382522"/>
    <lineage>
        <taxon>Eukaryota</taxon>
        <taxon>Fungi</taxon>
        <taxon>Dikarya</taxon>
        <taxon>Ascomycota</taxon>
        <taxon>Saccharomycotina</taxon>
        <taxon>Pichiomycetes</taxon>
        <taxon>Pichiales</taxon>
        <taxon>Pichiaceae</taxon>
        <taxon>Kuraishia</taxon>
    </lineage>
</organism>
<keyword evidence="7" id="KW-1133">Transmembrane helix</keyword>
<accession>W6MII5</accession>
<evidence type="ECO:0000256" key="9">
    <source>
        <dbReference type="ARBA" id="ARBA00023136"/>
    </source>
</evidence>
<evidence type="ECO:0000256" key="3">
    <source>
        <dbReference type="ARBA" id="ARBA00009105"/>
    </source>
</evidence>
<dbReference type="PANTHER" id="PTHR31646:SF1">
    <property type="entry name" value="ALPHA-1,2-MANNOSYLTRANSFERASE MNN2"/>
    <property type="match status" value="1"/>
</dbReference>
<dbReference type="RefSeq" id="XP_022457729.1">
    <property type="nucleotide sequence ID" value="XM_022603893.1"/>
</dbReference>
<dbReference type="InterPro" id="IPR022751">
    <property type="entry name" value="Alpha_mannosyltransferase"/>
</dbReference>
<dbReference type="AlphaFoldDB" id="W6MII5"/>
<dbReference type="Pfam" id="PF11051">
    <property type="entry name" value="Mannosyl_trans3"/>
    <property type="match status" value="1"/>
</dbReference>